<gene>
    <name evidence="2" type="ORF">K3181_01955</name>
</gene>
<name>A0ABS7JRH1_9SPHN</name>
<dbReference type="InterPro" id="IPR036390">
    <property type="entry name" value="WH_DNA-bd_sf"/>
</dbReference>
<dbReference type="Pfam" id="PF01022">
    <property type="entry name" value="HTH_5"/>
    <property type="match status" value="1"/>
</dbReference>
<dbReference type="PROSITE" id="PS50987">
    <property type="entry name" value="HTH_ARSR_2"/>
    <property type="match status" value="1"/>
</dbReference>
<feature type="domain" description="HTH arsR-type" evidence="1">
    <location>
        <begin position="1"/>
        <end position="94"/>
    </location>
</feature>
<evidence type="ECO:0000259" key="1">
    <source>
        <dbReference type="PROSITE" id="PS50987"/>
    </source>
</evidence>
<dbReference type="InterPro" id="IPR011991">
    <property type="entry name" value="ArsR-like_HTH"/>
</dbReference>
<dbReference type="SUPFAM" id="SSF46785">
    <property type="entry name" value="Winged helix' DNA-binding domain"/>
    <property type="match status" value="1"/>
</dbReference>
<dbReference type="PANTHER" id="PTHR39168">
    <property type="entry name" value="TRANSCRIPTIONAL REGULATOR-RELATED"/>
    <property type="match status" value="1"/>
</dbReference>
<dbReference type="InterPro" id="IPR052543">
    <property type="entry name" value="HTH_Metal-responsive_Reg"/>
</dbReference>
<evidence type="ECO:0000313" key="2">
    <source>
        <dbReference type="EMBL" id="MBX7500206.1"/>
    </source>
</evidence>
<dbReference type="InterPro" id="IPR001845">
    <property type="entry name" value="HTH_ArsR_DNA-bd_dom"/>
</dbReference>
<dbReference type="Proteomes" id="UP000782554">
    <property type="component" value="Unassembled WGS sequence"/>
</dbReference>
<sequence>MPTNNQIAEVAALVGEPSRTSILLALIDGRALTASELAHAAGISPPTASEHLARLMDAELLAMEKQGRHRYFRLGSPKVASLLESMLSLVAERDATVSAIRTGPRDRDLRFARSCYDHLAGSLAVAIADRLETMEMIDLADDGGTVSEKGQAFFGDLGAELGAAGQQGRRYCRPCLDWSERRPHIAGRVGSGLMVCFLERGWVKRQTEGRVISVTRAGERAIVEHFGIDIVRLRERQDRA</sequence>
<dbReference type="NCBIfam" id="NF033788">
    <property type="entry name" value="HTH_metalloreg"/>
    <property type="match status" value="1"/>
</dbReference>
<organism evidence="2 3">
    <name type="scientific">Qipengyuania mesophila</name>
    <dbReference type="NCBI Taxonomy" id="2867246"/>
    <lineage>
        <taxon>Bacteria</taxon>
        <taxon>Pseudomonadati</taxon>
        <taxon>Pseudomonadota</taxon>
        <taxon>Alphaproteobacteria</taxon>
        <taxon>Sphingomonadales</taxon>
        <taxon>Erythrobacteraceae</taxon>
        <taxon>Qipengyuania</taxon>
    </lineage>
</organism>
<accession>A0ABS7JRH1</accession>
<dbReference type="PRINTS" id="PR00778">
    <property type="entry name" value="HTHARSR"/>
</dbReference>
<dbReference type="RefSeq" id="WP_221600304.1">
    <property type="nucleotide sequence ID" value="NZ_JAIGNU010000001.1"/>
</dbReference>
<dbReference type="PANTHER" id="PTHR39168:SF1">
    <property type="entry name" value="TRANSCRIPTIONAL REGULATORY PROTEIN"/>
    <property type="match status" value="1"/>
</dbReference>
<protein>
    <submittedName>
        <fullName evidence="2">Winged helix-turn-helix domain-containing protein</fullName>
    </submittedName>
</protein>
<dbReference type="InterPro" id="IPR036388">
    <property type="entry name" value="WH-like_DNA-bd_sf"/>
</dbReference>
<evidence type="ECO:0000313" key="3">
    <source>
        <dbReference type="Proteomes" id="UP000782554"/>
    </source>
</evidence>
<dbReference type="CDD" id="cd00090">
    <property type="entry name" value="HTH_ARSR"/>
    <property type="match status" value="1"/>
</dbReference>
<dbReference type="Gene3D" id="1.10.10.10">
    <property type="entry name" value="Winged helix-like DNA-binding domain superfamily/Winged helix DNA-binding domain"/>
    <property type="match status" value="1"/>
</dbReference>
<dbReference type="EMBL" id="JAIGNU010000001">
    <property type="protein sequence ID" value="MBX7500206.1"/>
    <property type="molecule type" value="Genomic_DNA"/>
</dbReference>
<proteinExistence type="predicted"/>
<reference evidence="2 3" key="1">
    <citation type="submission" date="2021-08" db="EMBL/GenBank/DDBJ databases">
        <title>Comparative Genomics Analysis of the Genus Qipengyuania Reveals Extensive Genetic Diversity and Metabolic Versatility, Including the Description of Fifteen Novel Species.</title>
        <authorList>
            <person name="Liu Y."/>
        </authorList>
    </citation>
    <scope>NUCLEOTIDE SEQUENCE [LARGE SCALE GENOMIC DNA]</scope>
    <source>
        <strain evidence="2 3">YG27</strain>
    </source>
</reference>
<dbReference type="SMART" id="SM00418">
    <property type="entry name" value="HTH_ARSR"/>
    <property type="match status" value="1"/>
</dbReference>
<comment type="caution">
    <text evidence="2">The sequence shown here is derived from an EMBL/GenBank/DDBJ whole genome shotgun (WGS) entry which is preliminary data.</text>
</comment>
<keyword evidence="3" id="KW-1185">Reference proteome</keyword>